<proteinExistence type="predicted"/>
<keyword evidence="2" id="KW-0472">Membrane</keyword>
<feature type="transmembrane region" description="Helical" evidence="2">
    <location>
        <begin position="403"/>
        <end position="419"/>
    </location>
</feature>
<dbReference type="PANTHER" id="PTHR43849:SF2">
    <property type="entry name" value="BLL3936 PROTEIN"/>
    <property type="match status" value="1"/>
</dbReference>
<feature type="domain" description="TRAP C4-dicarboxylate transport system permease DctM subunit" evidence="3">
    <location>
        <begin position="151"/>
        <end position="592"/>
    </location>
</feature>
<dbReference type="NCBIfam" id="TIGR02123">
    <property type="entry name" value="TRAP_fused"/>
    <property type="match status" value="1"/>
</dbReference>
<feature type="transmembrane region" description="Helical" evidence="2">
    <location>
        <begin position="629"/>
        <end position="656"/>
    </location>
</feature>
<dbReference type="AlphaFoldDB" id="A0A8J4H0V6"/>
<dbReference type="Proteomes" id="UP000677918">
    <property type="component" value="Unassembled WGS sequence"/>
</dbReference>
<keyword evidence="5" id="KW-1185">Reference proteome</keyword>
<feature type="transmembrane region" description="Helical" evidence="2">
    <location>
        <begin position="299"/>
        <end position="324"/>
    </location>
</feature>
<keyword evidence="2" id="KW-1133">Transmembrane helix</keyword>
<feature type="transmembrane region" description="Helical" evidence="2">
    <location>
        <begin position="479"/>
        <end position="497"/>
    </location>
</feature>
<feature type="transmembrane region" description="Helical" evidence="2">
    <location>
        <begin position="509"/>
        <end position="534"/>
    </location>
</feature>
<feature type="transmembrane region" description="Helical" evidence="2">
    <location>
        <begin position="75"/>
        <end position="96"/>
    </location>
</feature>
<feature type="transmembrane region" description="Helical" evidence="2">
    <location>
        <begin position="336"/>
        <end position="357"/>
    </location>
</feature>
<name>A0A8J4H0V6_9BACL</name>
<feature type="transmembrane region" description="Helical" evidence="2">
    <location>
        <begin position="138"/>
        <end position="157"/>
    </location>
</feature>
<evidence type="ECO:0000313" key="5">
    <source>
        <dbReference type="Proteomes" id="UP000677918"/>
    </source>
</evidence>
<feature type="transmembrane region" description="Helical" evidence="2">
    <location>
        <begin position="567"/>
        <end position="587"/>
    </location>
</feature>
<feature type="transmembrane region" description="Helical" evidence="2">
    <location>
        <begin position="378"/>
        <end position="397"/>
    </location>
</feature>
<evidence type="ECO:0000313" key="4">
    <source>
        <dbReference type="EMBL" id="GIQ67346.1"/>
    </source>
</evidence>
<dbReference type="EMBL" id="BOVK01000003">
    <property type="protein sequence ID" value="GIQ67346.1"/>
    <property type="molecule type" value="Genomic_DNA"/>
</dbReference>
<dbReference type="InterPro" id="IPR011853">
    <property type="entry name" value="TRAP_DctM-Dct_fused"/>
</dbReference>
<feature type="region of interest" description="Disordered" evidence="1">
    <location>
        <begin position="1"/>
        <end position="23"/>
    </location>
</feature>
<reference evidence="4" key="1">
    <citation type="submission" date="2021-04" db="EMBL/GenBank/DDBJ databases">
        <title>Draft genome sequence of Xylanibacillus composti strain K13.</title>
        <authorList>
            <person name="Uke A."/>
            <person name="Chhe C."/>
            <person name="Baramee S."/>
            <person name="Kosugi A."/>
        </authorList>
    </citation>
    <scope>NUCLEOTIDE SEQUENCE</scope>
    <source>
        <strain evidence="4">K13</strain>
    </source>
</reference>
<feature type="transmembrane region" description="Helical" evidence="2">
    <location>
        <begin position="440"/>
        <end position="459"/>
    </location>
</feature>
<comment type="caution">
    <text evidence="4">The sequence shown here is derived from an EMBL/GenBank/DDBJ whole genome shotgun (WGS) entry which is preliminary data.</text>
</comment>
<dbReference type="InterPro" id="IPR010656">
    <property type="entry name" value="DctM"/>
</dbReference>
<feature type="transmembrane region" description="Helical" evidence="2">
    <location>
        <begin position="108"/>
        <end position="126"/>
    </location>
</feature>
<sequence length="674" mass="72175">MNEREQARRQSVAGDVPPTHSVKSDAVSADEILEKYDRESTYRKQLGKWVWVVSFLAISLTLFHLFTAYRGAYEARIQGPIHLGTGLGLIFLLYPIRKGLQRVQRTVPWYDAVLAFAALAVGYYNVIFYERLVTEAIVIGYARMDYVVASLGVLLVLEAARRSVGLPIVVVSVVALLYAMYGNWIPTKLFAHRGFEWSKLAADLYLTTKGIFSTPIQVSSTFIFLFLLFGVMLIRTGIGSFFNDLAFALTGRFTGGQGKAAVVASAMQGMVSGSSVANTVGSGSFTIPMMKKAGYRPEFAAAAEASASTGGQIMPPIMGAAAFIMATYTETPYSQIMLAAIIPAMLYFSGVFLGVHFESRKRGIVGLPKSALPNLRRLLIERGYLLLPILVIFYTLLSGRTPMRAALLGIAVSFLVSLFRRDTRMSFKSVLGAMEQGARVALPVIAACACAGIIVGVVVQTGLGGRIADGIITLGGGQLFFTLFFTMIACLILGMGLPTTANYVVTATMAAPALILGLDVPILAAHMFVFYFGIVADITPPVCLAAYAGAGLARANPFQSGVTAFKLAAAAYIVPFVFVTNPQLLLIDYSPAGLAFAVLTAIIGMVGISSAVIGFLIRPAHAWERLVLFPAGILLIIPNMAFSAIGLVTLLAVLLLQSKRPHQKVHAQGASRGA</sequence>
<feature type="transmembrane region" description="Helical" evidence="2">
    <location>
        <begin position="49"/>
        <end position="69"/>
    </location>
</feature>
<organism evidence="4 5">
    <name type="scientific">Xylanibacillus composti</name>
    <dbReference type="NCBI Taxonomy" id="1572762"/>
    <lineage>
        <taxon>Bacteria</taxon>
        <taxon>Bacillati</taxon>
        <taxon>Bacillota</taxon>
        <taxon>Bacilli</taxon>
        <taxon>Bacillales</taxon>
        <taxon>Paenibacillaceae</taxon>
        <taxon>Xylanibacillus</taxon>
    </lineage>
</organism>
<feature type="transmembrane region" description="Helical" evidence="2">
    <location>
        <begin position="216"/>
        <end position="234"/>
    </location>
</feature>
<protein>
    <submittedName>
        <fullName evidence="4">C4-dicarboxylate ABC transporter</fullName>
    </submittedName>
</protein>
<gene>
    <name evidence="4" type="ORF">XYCOK13_01700</name>
</gene>
<dbReference type="Pfam" id="PF06808">
    <property type="entry name" value="DctM"/>
    <property type="match status" value="1"/>
</dbReference>
<evidence type="ECO:0000259" key="3">
    <source>
        <dbReference type="Pfam" id="PF06808"/>
    </source>
</evidence>
<evidence type="ECO:0000256" key="1">
    <source>
        <dbReference type="SAM" id="MobiDB-lite"/>
    </source>
</evidence>
<feature type="transmembrane region" description="Helical" evidence="2">
    <location>
        <begin position="164"/>
        <end position="181"/>
    </location>
</feature>
<keyword evidence="2" id="KW-0812">Transmembrane</keyword>
<accession>A0A8J4H0V6</accession>
<dbReference type="PANTHER" id="PTHR43849">
    <property type="entry name" value="BLL3936 PROTEIN"/>
    <property type="match status" value="1"/>
</dbReference>
<evidence type="ECO:0000256" key="2">
    <source>
        <dbReference type="SAM" id="Phobius"/>
    </source>
</evidence>
<feature type="transmembrane region" description="Helical" evidence="2">
    <location>
        <begin position="594"/>
        <end position="617"/>
    </location>
</feature>